<dbReference type="InterPro" id="IPR029304">
    <property type="entry name" value="AKAP2_C"/>
</dbReference>
<feature type="non-terminal residue" evidence="3">
    <location>
        <position position="76"/>
    </location>
</feature>
<evidence type="ECO:0000256" key="1">
    <source>
        <dbReference type="ARBA" id="ARBA00023054"/>
    </source>
</evidence>
<protein>
    <submittedName>
        <fullName evidence="3">Mitotic interactor and substrate of PLK1 isoform X2</fullName>
    </submittedName>
</protein>
<evidence type="ECO:0000259" key="2">
    <source>
        <dbReference type="Pfam" id="PF15304"/>
    </source>
</evidence>
<keyword evidence="1" id="KW-0175">Coiled coil</keyword>
<sequence length="76" mass="8667">PSSPLSESSSYKGLTKTLLNDFEERRVRLKLEESSYAGIQPVDDINNEVVEVTRVTRHKNTRALQWEAGVYANEEN</sequence>
<reference evidence="3" key="1">
    <citation type="submission" date="2018-07" db="EMBL/GenBank/DDBJ databases">
        <title>Comparative genomics of catfishes provides insights into carnivory and benthic adaptation.</title>
        <authorList>
            <person name="Zhang Y."/>
            <person name="Wang D."/>
            <person name="Peng Z."/>
            <person name="Zheng S."/>
            <person name="Shao F."/>
            <person name="Tao W."/>
        </authorList>
    </citation>
    <scope>NUCLEOTIDE SEQUENCE</scope>
    <source>
        <strain evidence="3">Chongqing</strain>
    </source>
</reference>
<feature type="domain" description="A-kinase anchor protein 2 C-terminal" evidence="2">
    <location>
        <begin position="12"/>
        <end position="72"/>
    </location>
</feature>
<feature type="non-terminal residue" evidence="3">
    <location>
        <position position="1"/>
    </location>
</feature>
<evidence type="ECO:0000313" key="4">
    <source>
        <dbReference type="Proteomes" id="UP001205998"/>
    </source>
</evidence>
<evidence type="ECO:0000313" key="3">
    <source>
        <dbReference type="EMBL" id="KAI5626662.1"/>
    </source>
</evidence>
<dbReference type="Pfam" id="PF15304">
    <property type="entry name" value="AKAP2_C"/>
    <property type="match status" value="1"/>
</dbReference>
<name>A0AAD5B3J7_SILAS</name>
<keyword evidence="4" id="KW-1185">Reference proteome</keyword>
<dbReference type="AlphaFoldDB" id="A0AAD5B3J7"/>
<organism evidence="3 4">
    <name type="scientific">Silurus asotus</name>
    <name type="common">Amur catfish</name>
    <name type="synonym">Parasilurus asotus</name>
    <dbReference type="NCBI Taxonomy" id="30991"/>
    <lineage>
        <taxon>Eukaryota</taxon>
        <taxon>Metazoa</taxon>
        <taxon>Chordata</taxon>
        <taxon>Craniata</taxon>
        <taxon>Vertebrata</taxon>
        <taxon>Euteleostomi</taxon>
        <taxon>Actinopterygii</taxon>
        <taxon>Neopterygii</taxon>
        <taxon>Teleostei</taxon>
        <taxon>Ostariophysi</taxon>
        <taxon>Siluriformes</taxon>
        <taxon>Siluridae</taxon>
        <taxon>Silurus</taxon>
    </lineage>
</organism>
<dbReference type="Proteomes" id="UP001205998">
    <property type="component" value="Unassembled WGS sequence"/>
</dbReference>
<proteinExistence type="predicted"/>
<accession>A0AAD5B3J7</accession>
<dbReference type="EMBL" id="MU551531">
    <property type="protein sequence ID" value="KAI5626662.1"/>
    <property type="molecule type" value="Genomic_DNA"/>
</dbReference>
<gene>
    <name evidence="3" type="ORF">C0J50_13951</name>
</gene>
<comment type="caution">
    <text evidence="3">The sequence shown here is derived from an EMBL/GenBank/DDBJ whole genome shotgun (WGS) entry which is preliminary data.</text>
</comment>